<keyword evidence="16" id="KW-1185">Reference proteome</keyword>
<evidence type="ECO:0000256" key="14">
    <source>
        <dbReference type="SAM" id="MobiDB-lite"/>
    </source>
</evidence>
<evidence type="ECO:0000256" key="13">
    <source>
        <dbReference type="PROSITE-ProRule" id="PRU00104"/>
    </source>
</evidence>
<evidence type="ECO:0000256" key="8">
    <source>
        <dbReference type="ARBA" id="ARBA00061050"/>
    </source>
</evidence>
<dbReference type="EC" id="2.3.2.26" evidence="3"/>
<dbReference type="OrthoDB" id="8068875at2759"/>
<dbReference type="FunCoup" id="A0A6P6XUB0">
    <property type="interactions" value="1815"/>
</dbReference>
<evidence type="ECO:0000256" key="12">
    <source>
        <dbReference type="ARBA" id="ARBA00081642"/>
    </source>
</evidence>
<organism evidence="16 17">
    <name type="scientific">Dermatophagoides pteronyssinus</name>
    <name type="common">European house dust mite</name>
    <dbReference type="NCBI Taxonomy" id="6956"/>
    <lineage>
        <taxon>Eukaryota</taxon>
        <taxon>Metazoa</taxon>
        <taxon>Ecdysozoa</taxon>
        <taxon>Arthropoda</taxon>
        <taxon>Chelicerata</taxon>
        <taxon>Arachnida</taxon>
        <taxon>Acari</taxon>
        <taxon>Acariformes</taxon>
        <taxon>Sarcoptiformes</taxon>
        <taxon>Astigmata</taxon>
        <taxon>Psoroptidia</taxon>
        <taxon>Analgoidea</taxon>
        <taxon>Pyroglyphidae</taxon>
        <taxon>Dermatophagoidinae</taxon>
        <taxon>Dermatophagoides</taxon>
    </lineage>
</organism>
<evidence type="ECO:0000256" key="4">
    <source>
        <dbReference type="ARBA" id="ARBA00022499"/>
    </source>
</evidence>
<dbReference type="KEGG" id="dpte:113790078"/>
<dbReference type="Pfam" id="PF00632">
    <property type="entry name" value="HECT"/>
    <property type="match status" value="1"/>
</dbReference>
<dbReference type="FunFam" id="3.90.1750.10:FF:000014">
    <property type="entry name" value="Putative Ubiquitin-protein ligase E3C"/>
    <property type="match status" value="1"/>
</dbReference>
<evidence type="ECO:0000256" key="9">
    <source>
        <dbReference type="ARBA" id="ARBA00063372"/>
    </source>
</evidence>
<evidence type="ECO:0000256" key="1">
    <source>
        <dbReference type="ARBA" id="ARBA00000885"/>
    </source>
</evidence>
<dbReference type="SUPFAM" id="SSF56204">
    <property type="entry name" value="Hect, E3 ligase catalytic domain"/>
    <property type="match status" value="1"/>
</dbReference>
<evidence type="ECO:0000256" key="7">
    <source>
        <dbReference type="ARBA" id="ARBA00022843"/>
    </source>
</evidence>
<dbReference type="InParanoid" id="A0A6P6XUB0"/>
<feature type="active site" description="Glycyl thioester intermediate" evidence="13">
    <location>
        <position position="1113"/>
    </location>
</feature>
<accession>A0A6P6XUB0</accession>
<evidence type="ECO:0000256" key="10">
    <source>
        <dbReference type="ARBA" id="ARBA00067506"/>
    </source>
</evidence>
<dbReference type="Gene3D" id="3.30.2160.10">
    <property type="entry name" value="Hect, E3 ligase catalytic domain"/>
    <property type="match status" value="1"/>
</dbReference>
<name>A0A6P6XUB0_DERPT</name>
<dbReference type="GO" id="GO:0061630">
    <property type="term" value="F:ubiquitin protein ligase activity"/>
    <property type="evidence" value="ECO:0007669"/>
    <property type="project" value="UniProtKB-EC"/>
</dbReference>
<keyword evidence="6 13" id="KW-0833">Ubl conjugation pathway</keyword>
<comment type="similarity">
    <text evidence="8">Belongs to the UBE3C family.</text>
</comment>
<evidence type="ECO:0000256" key="5">
    <source>
        <dbReference type="ARBA" id="ARBA00022679"/>
    </source>
</evidence>
<feature type="region of interest" description="Disordered" evidence="14">
    <location>
        <begin position="1"/>
        <end position="22"/>
    </location>
</feature>
<protein>
    <recommendedName>
        <fullName evidence="10">Ubiquitin-protein ligase E3C</fullName>
        <ecNumber evidence="3">2.3.2.26</ecNumber>
    </recommendedName>
    <alternativeName>
        <fullName evidence="11">HECT-type ubiquitin transferase E3C</fullName>
    </alternativeName>
    <alternativeName>
        <fullName evidence="12">RTA-associated ubiquitin ligase</fullName>
    </alternativeName>
</protein>
<dbReference type="FunFam" id="3.30.2160.10:FF:000002">
    <property type="entry name" value="Putative Ubiquitin-protein ligase E3C"/>
    <property type="match status" value="1"/>
</dbReference>
<comment type="subunit">
    <text evidence="9">Interacts with 26S proteasomes. Interacts (via the HECT domain) with UBE2D1 and, less efficiently, with UBE2L3.</text>
</comment>
<evidence type="ECO:0000313" key="16">
    <source>
        <dbReference type="Proteomes" id="UP000515146"/>
    </source>
</evidence>
<dbReference type="PANTHER" id="PTHR45700">
    <property type="entry name" value="UBIQUITIN-PROTEIN LIGASE E3C"/>
    <property type="match status" value="1"/>
</dbReference>
<dbReference type="RefSeq" id="XP_027195494.1">
    <property type="nucleotide sequence ID" value="XM_027339693.1"/>
</dbReference>
<dbReference type="CDD" id="cd00078">
    <property type="entry name" value="HECTc"/>
    <property type="match status" value="1"/>
</dbReference>
<dbReference type="GO" id="GO:0000209">
    <property type="term" value="P:protein polyubiquitination"/>
    <property type="evidence" value="ECO:0007669"/>
    <property type="project" value="InterPro"/>
</dbReference>
<comment type="catalytic activity">
    <reaction evidence="1">
        <text>S-ubiquitinyl-[E2 ubiquitin-conjugating enzyme]-L-cysteine + [acceptor protein]-L-lysine = [E2 ubiquitin-conjugating enzyme]-L-cysteine + N(6)-ubiquitinyl-[acceptor protein]-L-lysine.</text>
        <dbReference type="EC" id="2.3.2.26"/>
    </reaction>
</comment>
<keyword evidence="7" id="KW-0832">Ubl conjugation</keyword>
<feature type="domain" description="HECT" evidence="15">
    <location>
        <begin position="811"/>
        <end position="1145"/>
    </location>
</feature>
<evidence type="ECO:0000256" key="2">
    <source>
        <dbReference type="ARBA" id="ARBA00004906"/>
    </source>
</evidence>
<dbReference type="GO" id="GO:0006511">
    <property type="term" value="P:ubiquitin-dependent protein catabolic process"/>
    <property type="evidence" value="ECO:0007669"/>
    <property type="project" value="TreeGrafter"/>
</dbReference>
<sequence length="1145" mass="134336">MSNSCFNGDFRQKPKQSLGGVNRNLKREQLIQQAAQERKQREEFRKHTLIAIKLQSQIRKYLTCKNWYESLRADFDAKRSQLGDDFFINNNNNNNGDLHKHSIRLYDDIHYLAIRFIRFYSYSMDKERLIFINKLLLQNQRIILSQQQQLHWLKYIFVYNSSAMANLLDYFPNNNLDEFKLILNIFQLYLNENKLNSRLMEQIWSYLIRNDYIKNLRCILYRIRTIESIGDQFFNNVYTVLLKHLLSIEDLNETNQSILIEYFLSQFLSGLNDFKLLNELLQTICQNRPPLLTIENIIQSFTNLDSESILIEQYLIIFYSVIKLIIQPLHYQMKFSNQSSSLNHHQLIQNYLNILRLFSLRLFGHFRTKPSFNYIYKRGLSVDHHHHNESSDCMEIQDNNDNDDDDFDDDEDLDYMDSVQRKTPEDERLLFYVKQIFSLLNTTENCNIIIRFIDNHLANIDNDNNDNDDDSMVVVKIALVSLSSVSHLMLFFYPNAIHHNRLLHTLAFNSNFLKKLWNFVLNECGTVMPFTESIPSTYIQILSRGLLNSSFDWPQFIPHLTIFCALFNYFLQTLDDVEFFNEYLRNNVDNGSLENNIISVYNYSVLPFKLDEIIAMSSILRDAGISLIELAYQDRRIINYKINLFGFGVEETIQDEFSINCWSLLLRNLLRLLRHIYGRDIRQKFCPENHWISKRTCISILPQNFNIAIKQRRRLYQEFRGIKHMNRDEIIQHGSPISVKDVINVTLIQELPFVASFCDRVKIMQSLITYDKQNHETNFYEVIHGRTVTIRRNYVYEDSFEKLSPTLFPSMKKIIRVQLVSALGLEETGVDGGGVFREFLAEALKSAFDPNRGLFKLTQDGFLYPNPSAQILYDNSDSHYYFIGRLLGKAIYEHMLIELPFAPFFLAKILTVNSDIEINHLASLDPVLYKNLISLKNYIGDVSDLGLDFTAVQSDFGTNKIEELKPNGTNITVTNQNRIEYIHLMADYKLNKQIRGQCAAFKKGFYNVVNFDWIKMFDTKELQILISGAPTPIDIDDLWQHTVYTGNYNSDHQVIQNFWEVLREFEENDKRKFLKFVTSCSRPPLLGFKDLCPAFCIQNAGPDPERLPTSSTCMNLLKLPEIYDKKSLKEKLVYAINSGSGFELS</sequence>
<dbReference type="Proteomes" id="UP000515146">
    <property type="component" value="Unplaced"/>
</dbReference>
<evidence type="ECO:0000256" key="11">
    <source>
        <dbReference type="ARBA" id="ARBA00077269"/>
    </source>
</evidence>
<dbReference type="Gene3D" id="3.90.1750.10">
    <property type="entry name" value="Hect, E3 ligase catalytic domains"/>
    <property type="match status" value="1"/>
</dbReference>
<dbReference type="GO" id="GO:0009966">
    <property type="term" value="P:regulation of signal transduction"/>
    <property type="evidence" value="ECO:0007669"/>
    <property type="project" value="UniProtKB-ARBA"/>
</dbReference>
<dbReference type="AlphaFoldDB" id="A0A6P6XUB0"/>
<dbReference type="InterPro" id="IPR035983">
    <property type="entry name" value="Hect_E3_ubiquitin_ligase"/>
</dbReference>
<evidence type="ECO:0000259" key="15">
    <source>
        <dbReference type="PROSITE" id="PS50237"/>
    </source>
</evidence>
<dbReference type="SMART" id="SM00119">
    <property type="entry name" value="HECTc"/>
    <property type="match status" value="1"/>
</dbReference>
<dbReference type="InterPro" id="IPR000569">
    <property type="entry name" value="HECT_dom"/>
</dbReference>
<evidence type="ECO:0000256" key="3">
    <source>
        <dbReference type="ARBA" id="ARBA00012485"/>
    </source>
</evidence>
<proteinExistence type="inferred from homology"/>
<evidence type="ECO:0000256" key="6">
    <source>
        <dbReference type="ARBA" id="ARBA00022786"/>
    </source>
</evidence>
<keyword evidence="4" id="KW-1017">Isopeptide bond</keyword>
<dbReference type="PROSITE" id="PS50237">
    <property type="entry name" value="HECT"/>
    <property type="match status" value="1"/>
</dbReference>
<dbReference type="OMA" id="WIKMFDT"/>
<gene>
    <name evidence="17" type="primary">LOC113790078</name>
</gene>
<reference evidence="17" key="1">
    <citation type="submission" date="2025-08" db="UniProtKB">
        <authorList>
            <consortium name="RefSeq"/>
        </authorList>
    </citation>
    <scope>IDENTIFICATION</scope>
    <source>
        <strain evidence="17">Airmid</strain>
    </source>
</reference>
<keyword evidence="5" id="KW-0808">Transferase</keyword>
<comment type="pathway">
    <text evidence="2">Protein modification; protein ubiquitination.</text>
</comment>
<dbReference type="PANTHER" id="PTHR45700:SF2">
    <property type="entry name" value="UBIQUITIN-PROTEIN LIGASE E3C"/>
    <property type="match status" value="1"/>
</dbReference>
<dbReference type="InterPro" id="IPR044611">
    <property type="entry name" value="E3A/B/C-like"/>
</dbReference>
<dbReference type="Gene3D" id="3.30.2410.10">
    <property type="entry name" value="Hect, E3 ligase catalytic domain"/>
    <property type="match status" value="1"/>
</dbReference>
<dbReference type="FunFam" id="3.30.2410.10:FF:000011">
    <property type="entry name" value="Putative Ubiquitin-protein ligase E3C"/>
    <property type="match status" value="1"/>
</dbReference>
<evidence type="ECO:0000313" key="17">
    <source>
        <dbReference type="RefSeq" id="XP_027195494.1"/>
    </source>
</evidence>